<dbReference type="PANTHER" id="PTHR23077:SF117">
    <property type="entry name" value="AAA+ ATPASE DOMAIN-CONTAINING PROTEIN"/>
    <property type="match status" value="1"/>
</dbReference>
<dbReference type="Gene3D" id="3.40.50.300">
    <property type="entry name" value="P-loop containing nucleotide triphosphate hydrolases"/>
    <property type="match status" value="2"/>
</dbReference>
<evidence type="ECO:0000313" key="8">
    <source>
        <dbReference type="Proteomes" id="UP001151518"/>
    </source>
</evidence>
<dbReference type="SMART" id="SM00382">
    <property type="entry name" value="AAA"/>
    <property type="match status" value="2"/>
</dbReference>
<feature type="domain" description="AAA+ ATPase" evidence="6">
    <location>
        <begin position="49"/>
        <end position="170"/>
    </location>
</feature>
<dbReference type="OrthoDB" id="10254455at2759"/>
<evidence type="ECO:0000256" key="1">
    <source>
        <dbReference type="ARBA" id="ARBA00004496"/>
    </source>
</evidence>
<comment type="subcellular location">
    <subcellularLocation>
        <location evidence="1">Cytoplasm</location>
    </subcellularLocation>
</comment>
<comment type="similarity">
    <text evidence="5">Belongs to the AAA ATPase family.</text>
</comment>
<dbReference type="Pfam" id="PF00004">
    <property type="entry name" value="AAA"/>
    <property type="match status" value="2"/>
</dbReference>
<feature type="domain" description="AAA+ ATPase" evidence="6">
    <location>
        <begin position="270"/>
        <end position="404"/>
    </location>
</feature>
<evidence type="ECO:0000259" key="6">
    <source>
        <dbReference type="SMART" id="SM00382"/>
    </source>
</evidence>
<dbReference type="AlphaFoldDB" id="A0A9W8G4M4"/>
<sequence>MESAGIDQSRIDEDCARTSCLVHGFGDAGHRLYQAFAGKFCSPLPDGLAIHRLILSGRSGIGKSLLLLKLAEHFRSGIVRINIGKLVATGNQHFALKQRLESVPKNKRVVVWLVDIELFRGLYGGVVESFIKSVRQMPKCILVMTTRHPDKIVESIRFVCDDHIRLLVPNKDERTHLCRWFAGDRLPIEGIVETTHGMGAAEIFSVLLAEMKIKLGSNSDTRTINSAAALESKVTWNDIGGLDGVINELHECIVWPVTYRDKFVELGIKPPRGILLYGPPGTGKTMLAKAIATEVSANFISVAIPDLIKGEFGESEKALAATFENAKRSPSILFLDEIEAIFGTRENSGEVGKKLISQLFLEMDNIPEDSRLVILAATNAPDLIDASIQRSGRLDKKIYIPLPSESARLDILRRMVRHLSIEDDSDILCDLAKHELSGAEIKLLVRGACYVAIRNNRETLVRSDFETALQENKRVSTSSSIFDSVN</sequence>
<dbReference type="Proteomes" id="UP001151518">
    <property type="component" value="Unassembled WGS sequence"/>
</dbReference>
<dbReference type="InterPro" id="IPR027417">
    <property type="entry name" value="P-loop_NTPase"/>
</dbReference>
<dbReference type="SUPFAM" id="SSF52540">
    <property type="entry name" value="P-loop containing nucleoside triphosphate hydrolases"/>
    <property type="match status" value="2"/>
</dbReference>
<evidence type="ECO:0000256" key="2">
    <source>
        <dbReference type="ARBA" id="ARBA00022490"/>
    </source>
</evidence>
<dbReference type="InterPro" id="IPR003959">
    <property type="entry name" value="ATPase_AAA_core"/>
</dbReference>
<evidence type="ECO:0000256" key="4">
    <source>
        <dbReference type="ARBA" id="ARBA00022840"/>
    </source>
</evidence>
<dbReference type="GO" id="GO:0016887">
    <property type="term" value="F:ATP hydrolysis activity"/>
    <property type="evidence" value="ECO:0007669"/>
    <property type="project" value="InterPro"/>
</dbReference>
<keyword evidence="2" id="KW-0963">Cytoplasm</keyword>
<dbReference type="InterPro" id="IPR003593">
    <property type="entry name" value="AAA+_ATPase"/>
</dbReference>
<evidence type="ECO:0000256" key="5">
    <source>
        <dbReference type="RuleBase" id="RU003651"/>
    </source>
</evidence>
<protein>
    <recommendedName>
        <fullName evidence="6">AAA+ ATPase domain-containing protein</fullName>
    </recommendedName>
</protein>
<dbReference type="PROSITE" id="PS00674">
    <property type="entry name" value="AAA"/>
    <property type="match status" value="1"/>
</dbReference>
<name>A0A9W8G4M4_9FUNG</name>
<dbReference type="GO" id="GO:0005737">
    <property type="term" value="C:cytoplasm"/>
    <property type="evidence" value="ECO:0007669"/>
    <property type="project" value="UniProtKB-SubCell"/>
</dbReference>
<dbReference type="PANTHER" id="PTHR23077">
    <property type="entry name" value="AAA-FAMILY ATPASE"/>
    <property type="match status" value="1"/>
</dbReference>
<dbReference type="InterPro" id="IPR050168">
    <property type="entry name" value="AAA_ATPase_domain"/>
</dbReference>
<dbReference type="EMBL" id="JANBTW010000016">
    <property type="protein sequence ID" value="KAJ2678902.1"/>
    <property type="molecule type" value="Genomic_DNA"/>
</dbReference>
<keyword evidence="4 5" id="KW-0067">ATP-binding</keyword>
<evidence type="ECO:0000313" key="7">
    <source>
        <dbReference type="EMBL" id="KAJ2678902.1"/>
    </source>
</evidence>
<gene>
    <name evidence="7" type="ORF">GGI25_001891</name>
</gene>
<evidence type="ECO:0000256" key="3">
    <source>
        <dbReference type="ARBA" id="ARBA00022741"/>
    </source>
</evidence>
<keyword evidence="3 5" id="KW-0547">Nucleotide-binding</keyword>
<dbReference type="FunFam" id="3.40.50.300:FF:001054">
    <property type="entry name" value="ATPase, AAA family, putative"/>
    <property type="match status" value="1"/>
</dbReference>
<dbReference type="Gene3D" id="1.10.8.60">
    <property type="match status" value="1"/>
</dbReference>
<accession>A0A9W8G4M4</accession>
<comment type="caution">
    <text evidence="7">The sequence shown here is derived from an EMBL/GenBank/DDBJ whole genome shotgun (WGS) entry which is preliminary data.</text>
</comment>
<organism evidence="7 8">
    <name type="scientific">Coemansia spiralis</name>
    <dbReference type="NCBI Taxonomy" id="417178"/>
    <lineage>
        <taxon>Eukaryota</taxon>
        <taxon>Fungi</taxon>
        <taxon>Fungi incertae sedis</taxon>
        <taxon>Zoopagomycota</taxon>
        <taxon>Kickxellomycotina</taxon>
        <taxon>Kickxellomycetes</taxon>
        <taxon>Kickxellales</taxon>
        <taxon>Kickxellaceae</taxon>
        <taxon>Coemansia</taxon>
    </lineage>
</organism>
<proteinExistence type="inferred from homology"/>
<dbReference type="GO" id="GO:0005524">
    <property type="term" value="F:ATP binding"/>
    <property type="evidence" value="ECO:0007669"/>
    <property type="project" value="UniProtKB-KW"/>
</dbReference>
<dbReference type="InterPro" id="IPR003960">
    <property type="entry name" value="ATPase_AAA_CS"/>
</dbReference>
<reference evidence="7" key="1">
    <citation type="submission" date="2022-07" db="EMBL/GenBank/DDBJ databases">
        <title>Phylogenomic reconstructions and comparative analyses of Kickxellomycotina fungi.</title>
        <authorList>
            <person name="Reynolds N.K."/>
            <person name="Stajich J.E."/>
            <person name="Barry K."/>
            <person name="Grigoriev I.V."/>
            <person name="Crous P."/>
            <person name="Smith M.E."/>
        </authorList>
    </citation>
    <scope>NUCLEOTIDE SEQUENCE</scope>
    <source>
        <strain evidence="7">NRRL 3115</strain>
    </source>
</reference>